<dbReference type="RefSeq" id="WP_174881385.1">
    <property type="nucleotide sequence ID" value="NZ_CADEPK010000353.1"/>
</dbReference>
<gene>
    <name evidence="5" type="ORF">J2S02_002923</name>
</gene>
<accession>A0ABT9Z4S9</accession>
<organism evidence="5 6">
    <name type="scientific">Metabacillus niabensis</name>
    <dbReference type="NCBI Taxonomy" id="324854"/>
    <lineage>
        <taxon>Bacteria</taxon>
        <taxon>Bacillati</taxon>
        <taxon>Bacillota</taxon>
        <taxon>Bacilli</taxon>
        <taxon>Bacillales</taxon>
        <taxon>Bacillaceae</taxon>
        <taxon>Metabacillus</taxon>
    </lineage>
</organism>
<dbReference type="SUPFAM" id="SSF55136">
    <property type="entry name" value="Probable bacterial effector-binding domain"/>
    <property type="match status" value="1"/>
</dbReference>
<protein>
    <submittedName>
        <fullName evidence="5">AraC family transcriptional regulator</fullName>
    </submittedName>
</protein>
<feature type="domain" description="HTH araC/xylS-type" evidence="4">
    <location>
        <begin position="8"/>
        <end position="106"/>
    </location>
</feature>
<evidence type="ECO:0000256" key="1">
    <source>
        <dbReference type="ARBA" id="ARBA00023015"/>
    </source>
</evidence>
<sequence length="286" mass="32995">MALVESLQKAIDYMEDHLLEDIKIEDIAKEANISPFHFQRTFIILTDISIGEYIRRRRLTLAAQELISTNRKVIDLAYRYGYETPEAFSKAFRKQHKITPTEARKGFGRLQAYNRLTIQVSLKGADPMNYRMIERNAFQVVGVKRTCTTETTNEGLPGITDFWADMHQQGVIKQLLEQNDGQIKGLLGINDCYNDEQNTLDYWIATEHKGSVPEGMSAFHFPASKWVVFEVRGPVPDAFIQTWRSIYSEWFPSNRYEPADIAGFELYISEDVNQPDSINEIWIAIK</sequence>
<dbReference type="InterPro" id="IPR029441">
    <property type="entry name" value="Cass2"/>
</dbReference>
<dbReference type="InterPro" id="IPR010499">
    <property type="entry name" value="AraC_E-bd"/>
</dbReference>
<dbReference type="PANTHER" id="PTHR47504:SF5">
    <property type="entry name" value="RIGHT ORIGIN-BINDING PROTEIN"/>
    <property type="match status" value="1"/>
</dbReference>
<dbReference type="InterPro" id="IPR018060">
    <property type="entry name" value="HTH_AraC"/>
</dbReference>
<dbReference type="InterPro" id="IPR009057">
    <property type="entry name" value="Homeodomain-like_sf"/>
</dbReference>
<keyword evidence="6" id="KW-1185">Reference proteome</keyword>
<evidence type="ECO:0000256" key="2">
    <source>
        <dbReference type="ARBA" id="ARBA00023125"/>
    </source>
</evidence>
<dbReference type="SUPFAM" id="SSF46689">
    <property type="entry name" value="Homeodomain-like"/>
    <property type="match status" value="2"/>
</dbReference>
<name>A0ABT9Z4S9_9BACI</name>
<dbReference type="PROSITE" id="PS00041">
    <property type="entry name" value="HTH_ARAC_FAMILY_1"/>
    <property type="match status" value="1"/>
</dbReference>
<proteinExistence type="predicted"/>
<keyword evidence="2" id="KW-0238">DNA-binding</keyword>
<keyword evidence="3" id="KW-0804">Transcription</keyword>
<dbReference type="InterPro" id="IPR011256">
    <property type="entry name" value="Reg_factor_effector_dom_sf"/>
</dbReference>
<evidence type="ECO:0000313" key="6">
    <source>
        <dbReference type="Proteomes" id="UP001232245"/>
    </source>
</evidence>
<dbReference type="PROSITE" id="PS01124">
    <property type="entry name" value="HTH_ARAC_FAMILY_2"/>
    <property type="match status" value="1"/>
</dbReference>
<evidence type="ECO:0000256" key="3">
    <source>
        <dbReference type="ARBA" id="ARBA00023163"/>
    </source>
</evidence>
<dbReference type="PANTHER" id="PTHR47504">
    <property type="entry name" value="RIGHT ORIGIN-BINDING PROTEIN"/>
    <property type="match status" value="1"/>
</dbReference>
<keyword evidence="1" id="KW-0805">Transcription regulation</keyword>
<reference evidence="5 6" key="1">
    <citation type="submission" date="2023-07" db="EMBL/GenBank/DDBJ databases">
        <title>Genomic Encyclopedia of Type Strains, Phase IV (KMG-IV): sequencing the most valuable type-strain genomes for metagenomic binning, comparative biology and taxonomic classification.</title>
        <authorList>
            <person name="Goeker M."/>
        </authorList>
    </citation>
    <scope>NUCLEOTIDE SEQUENCE [LARGE SCALE GENOMIC DNA]</scope>
    <source>
        <strain evidence="5 6">DSM 17723</strain>
    </source>
</reference>
<dbReference type="Pfam" id="PF12833">
    <property type="entry name" value="HTH_18"/>
    <property type="match status" value="1"/>
</dbReference>
<dbReference type="Gene3D" id="1.10.10.60">
    <property type="entry name" value="Homeodomain-like"/>
    <property type="match status" value="2"/>
</dbReference>
<comment type="caution">
    <text evidence="5">The sequence shown here is derived from an EMBL/GenBank/DDBJ whole genome shotgun (WGS) entry which is preliminary data.</text>
</comment>
<evidence type="ECO:0000259" key="4">
    <source>
        <dbReference type="PROSITE" id="PS01124"/>
    </source>
</evidence>
<dbReference type="Gene3D" id="3.20.80.10">
    <property type="entry name" value="Regulatory factor, effector binding domain"/>
    <property type="match status" value="1"/>
</dbReference>
<dbReference type="Pfam" id="PF14526">
    <property type="entry name" value="Cass2"/>
    <property type="match status" value="1"/>
</dbReference>
<dbReference type="Proteomes" id="UP001232245">
    <property type="component" value="Unassembled WGS sequence"/>
</dbReference>
<dbReference type="SMART" id="SM00342">
    <property type="entry name" value="HTH_ARAC"/>
    <property type="match status" value="1"/>
</dbReference>
<evidence type="ECO:0000313" key="5">
    <source>
        <dbReference type="EMBL" id="MDQ0226578.1"/>
    </source>
</evidence>
<dbReference type="InterPro" id="IPR018062">
    <property type="entry name" value="HTH_AraC-typ_CS"/>
</dbReference>
<dbReference type="SMART" id="SM00871">
    <property type="entry name" value="AraC_E_bind"/>
    <property type="match status" value="1"/>
</dbReference>
<dbReference type="InterPro" id="IPR050959">
    <property type="entry name" value="MarA-like"/>
</dbReference>
<dbReference type="EMBL" id="JAUSTZ010000005">
    <property type="protein sequence ID" value="MDQ0226578.1"/>
    <property type="molecule type" value="Genomic_DNA"/>
</dbReference>